<evidence type="ECO:0000313" key="3">
    <source>
        <dbReference type="Proteomes" id="UP000325081"/>
    </source>
</evidence>
<dbReference type="EMBL" id="BKCP01000001">
    <property type="protein sequence ID" value="GER24695.1"/>
    <property type="molecule type" value="Genomic_DNA"/>
</dbReference>
<feature type="region of interest" description="Disordered" evidence="1">
    <location>
        <begin position="102"/>
        <end position="148"/>
    </location>
</feature>
<dbReference type="GO" id="GO:0002181">
    <property type="term" value="P:cytoplasmic translation"/>
    <property type="evidence" value="ECO:0007669"/>
    <property type="project" value="TreeGrafter"/>
</dbReference>
<keyword evidence="3" id="KW-1185">Reference proteome</keyword>
<reference evidence="3" key="1">
    <citation type="journal article" date="2019" name="Curr. Biol.">
        <title>Genome Sequence of Striga asiatica Provides Insight into the Evolution of Plant Parasitism.</title>
        <authorList>
            <person name="Yoshida S."/>
            <person name="Kim S."/>
            <person name="Wafula E.K."/>
            <person name="Tanskanen J."/>
            <person name="Kim Y.M."/>
            <person name="Honaas L."/>
            <person name="Yang Z."/>
            <person name="Spallek T."/>
            <person name="Conn C.E."/>
            <person name="Ichihashi Y."/>
            <person name="Cheong K."/>
            <person name="Cui S."/>
            <person name="Der J.P."/>
            <person name="Gundlach H."/>
            <person name="Jiao Y."/>
            <person name="Hori C."/>
            <person name="Ishida J.K."/>
            <person name="Kasahara H."/>
            <person name="Kiba T."/>
            <person name="Kim M.S."/>
            <person name="Koo N."/>
            <person name="Laohavisit A."/>
            <person name="Lee Y.H."/>
            <person name="Lumba S."/>
            <person name="McCourt P."/>
            <person name="Mortimer J.C."/>
            <person name="Mutuku J.M."/>
            <person name="Nomura T."/>
            <person name="Sasaki-Sekimoto Y."/>
            <person name="Seto Y."/>
            <person name="Wang Y."/>
            <person name="Wakatake T."/>
            <person name="Sakakibara H."/>
            <person name="Demura T."/>
            <person name="Yamaguchi S."/>
            <person name="Yoneyama K."/>
            <person name="Manabe R.I."/>
            <person name="Nelson D.C."/>
            <person name="Schulman A.H."/>
            <person name="Timko M.P."/>
            <person name="dePamphilis C.W."/>
            <person name="Choi D."/>
            <person name="Shirasu K."/>
        </authorList>
    </citation>
    <scope>NUCLEOTIDE SEQUENCE [LARGE SCALE GENOMIC DNA]</scope>
    <source>
        <strain evidence="3">cv. UVA1</strain>
    </source>
</reference>
<dbReference type="GO" id="GO:0022627">
    <property type="term" value="C:cytosolic small ribosomal subunit"/>
    <property type="evidence" value="ECO:0007669"/>
    <property type="project" value="TreeGrafter"/>
</dbReference>
<dbReference type="GO" id="GO:0008270">
    <property type="term" value="F:zinc ion binding"/>
    <property type="evidence" value="ECO:0007669"/>
    <property type="project" value="InterPro"/>
</dbReference>
<dbReference type="InterPro" id="IPR043140">
    <property type="entry name" value="Ribosomal_uS14_sf"/>
</dbReference>
<dbReference type="GO" id="GO:0003735">
    <property type="term" value="F:structural constituent of ribosome"/>
    <property type="evidence" value="ECO:0007669"/>
    <property type="project" value="InterPro"/>
</dbReference>
<dbReference type="Gene3D" id="4.10.830.10">
    <property type="entry name" value="30s Ribosomal Protein S14, Chain N"/>
    <property type="match status" value="1"/>
</dbReference>
<name>A0A5A7NW11_STRAF</name>
<proteinExistence type="predicted"/>
<dbReference type="InterPro" id="IPR039744">
    <property type="entry name" value="RIbosomal_uS14_euk_arc"/>
</dbReference>
<keyword evidence="2" id="KW-0689">Ribosomal protein</keyword>
<comment type="caution">
    <text evidence="2">The sequence shown here is derived from an EMBL/GenBank/DDBJ whole genome shotgun (WGS) entry which is preliminary data.</text>
</comment>
<keyword evidence="2" id="KW-0687">Ribonucleoprotein</keyword>
<dbReference type="PANTHER" id="PTHR12010">
    <property type="entry name" value="40S RIBOSOMAL PROTEIN S29"/>
    <property type="match status" value="1"/>
</dbReference>
<accession>A0A5A7NW11</accession>
<evidence type="ECO:0000256" key="1">
    <source>
        <dbReference type="SAM" id="MobiDB-lite"/>
    </source>
</evidence>
<protein>
    <submittedName>
        <fullName evidence="2">40S ribosomal protein S29</fullName>
    </submittedName>
</protein>
<sequence>MATAETSTSPMTKDMLRSCKPVVDHRSRQPTGNEWRSCDIFEPEYVPALVGIGRGELVRQLDERRSSRDLDDSCRRRWGIRRQRCTTIEIRFLALVTTRCDDRGDHDQQNHSRRRPRPAADSPESLQSSDRAKSETCKSGDEKRECETFETTDGQRLFKIEPASRPRTRSRDLESIAAHMPLATSPRLLRLADARCPQPWKLATTQRSPPAQECAASAVRAREISREVESSISSAPSAVPVRKHLRDIESSGFMACPGARNPPQYREYGFFSRHTELSLTPSSRLLRATAARDPRTYSQHCRPFIYSPAGRFCTSSLPILSFFVVSDLALAPASSVSVRLSNVTANKLRGEFMQGGGVLDCCFHDGSSGFSASVDHTVRSRVCGNLHAIIIRKYGLMCCKQCFRSNAKDISFIKYRSVVGSRR</sequence>
<dbReference type="PANTHER" id="PTHR12010:SF22">
    <property type="entry name" value="SMALL RIBOSOMAL SUBUNIT PROTEIN US14Z_US14Y_US14X"/>
    <property type="match status" value="1"/>
</dbReference>
<dbReference type="Proteomes" id="UP000325081">
    <property type="component" value="Unassembled WGS sequence"/>
</dbReference>
<feature type="compositionally biased region" description="Basic and acidic residues" evidence="1">
    <location>
        <begin position="130"/>
        <end position="147"/>
    </location>
</feature>
<evidence type="ECO:0000313" key="2">
    <source>
        <dbReference type="EMBL" id="GER24695.1"/>
    </source>
</evidence>
<gene>
    <name evidence="2" type="ORF">STAS_00235</name>
</gene>
<dbReference type="AlphaFoldDB" id="A0A5A7NW11"/>
<organism evidence="2 3">
    <name type="scientific">Striga asiatica</name>
    <name type="common">Asiatic witchweed</name>
    <name type="synonym">Buchnera asiatica</name>
    <dbReference type="NCBI Taxonomy" id="4170"/>
    <lineage>
        <taxon>Eukaryota</taxon>
        <taxon>Viridiplantae</taxon>
        <taxon>Streptophyta</taxon>
        <taxon>Embryophyta</taxon>
        <taxon>Tracheophyta</taxon>
        <taxon>Spermatophyta</taxon>
        <taxon>Magnoliopsida</taxon>
        <taxon>eudicotyledons</taxon>
        <taxon>Gunneridae</taxon>
        <taxon>Pentapetalae</taxon>
        <taxon>asterids</taxon>
        <taxon>lamiids</taxon>
        <taxon>Lamiales</taxon>
        <taxon>Orobanchaceae</taxon>
        <taxon>Buchnereae</taxon>
        <taxon>Striga</taxon>
    </lineage>
</organism>
<dbReference type="OrthoDB" id="1020563at2759"/>